<dbReference type="PANTHER" id="PTHR21443:SF0">
    <property type="entry name" value="CONSERVED OLIGOMERIC GOLGI COMPLEX SUBUNIT 7"/>
    <property type="match status" value="1"/>
</dbReference>
<proteinExistence type="inferred from homology"/>
<dbReference type="VEuPathDB" id="FungiDB:AeMF1_003367"/>
<comment type="similarity">
    <text evidence="2">Belongs to the COG7 family.</text>
</comment>
<sequence length="746" mass="83295">MEAVASIAELGADVSDVYAWVDAQTRDTTDRSKLESLLPELHVLSQELSATLQKQLESFPSFGNHVQLLAIKTRALDDSLNILTSGDDTANSFDTTSNPYLIQLHDAKKHMRQCIHSLEESAAWTQHSRLVTQAVADASITSLASHLAAMNKSLRILNTMPGAAERESTMNQIAQQVEEMVVPKLQAALAHETTTTTAIEELRGMLAIFRCLGKTDVFTFIYASTRPASMHRLWLSLLTAPPPLDLASFYMEAHRFLAREWQILQALFDSSQDGDSHEMASNVWLALLQATMQPCSLATHLSLDNLASFFGLTLNFGHLLLTKFAQWDATAAQAICQAVFGRYWTFFDSFSTEERHVLEPQVRAIVPNVVDVDFASHLEETISQVWTQVESRIEFATSFANGALLPASIDAIAHVLAVLEADLVHLEGDLVQLVHQGQSMDWSTFQTALALVQSTGAVLLSSQTMQTRLTRRLLDRLDAWQSNGPDTFDLENCQIETKLPRVVIKLWWEKSPSKYRDVVKLYETLQQSPVFGSLFEKWTQTVQRLLYNSVLSPIHQSFLPLPTMETWIQGSSQDALPSFSMLPQDYITSVADILLSLLPQLEVFAESSDLTQAMAASKDMTPLYHDAWAKVALQMRLENSFKSSSGLEELSAPDNNFVDRWTMTIASGTMALWTCHILKIPRFSALGAQQLACDLGYFQNVLLALGVQFHPILQHIHHKMQRQDECSCTNLDSATRDQLDSSLSFI</sequence>
<keyword evidence="5" id="KW-0653">Protein transport</keyword>
<accession>A0A6G0WTF9</accession>
<comment type="caution">
    <text evidence="9">The sequence shown here is derived from an EMBL/GenBank/DDBJ whole genome shotgun (WGS) entry which is preliminary data.</text>
</comment>
<evidence type="ECO:0000256" key="6">
    <source>
        <dbReference type="ARBA" id="ARBA00023034"/>
    </source>
</evidence>
<evidence type="ECO:0000256" key="1">
    <source>
        <dbReference type="ARBA" id="ARBA00004395"/>
    </source>
</evidence>
<keyword evidence="6" id="KW-0333">Golgi apparatus</keyword>
<name>A0A6G0WTF9_9STRA</name>
<evidence type="ECO:0000256" key="7">
    <source>
        <dbReference type="ARBA" id="ARBA00023136"/>
    </source>
</evidence>
<evidence type="ECO:0000313" key="9">
    <source>
        <dbReference type="EMBL" id="KAF0730777.1"/>
    </source>
</evidence>
<keyword evidence="10" id="KW-1185">Reference proteome</keyword>
<evidence type="ECO:0000256" key="3">
    <source>
        <dbReference type="ARBA" id="ARBA00020984"/>
    </source>
</evidence>
<keyword evidence="4" id="KW-0813">Transport</keyword>
<evidence type="ECO:0000256" key="5">
    <source>
        <dbReference type="ARBA" id="ARBA00022927"/>
    </source>
</evidence>
<reference evidence="9 10" key="1">
    <citation type="submission" date="2019-07" db="EMBL/GenBank/DDBJ databases">
        <title>Genomics analysis of Aphanomyces spp. identifies a new class of oomycete effector associated with host adaptation.</title>
        <authorList>
            <person name="Gaulin E."/>
        </authorList>
    </citation>
    <scope>NUCLEOTIDE SEQUENCE [LARGE SCALE GENOMIC DNA]</scope>
    <source>
        <strain evidence="9 10">ATCC 201684</strain>
    </source>
</reference>
<dbReference type="GO" id="GO:0017119">
    <property type="term" value="C:Golgi transport complex"/>
    <property type="evidence" value="ECO:0007669"/>
    <property type="project" value="InterPro"/>
</dbReference>
<organism evidence="9 10">
    <name type="scientific">Aphanomyces euteiches</name>
    <dbReference type="NCBI Taxonomy" id="100861"/>
    <lineage>
        <taxon>Eukaryota</taxon>
        <taxon>Sar</taxon>
        <taxon>Stramenopiles</taxon>
        <taxon>Oomycota</taxon>
        <taxon>Saprolegniomycetes</taxon>
        <taxon>Saprolegniales</taxon>
        <taxon>Verrucalvaceae</taxon>
        <taxon>Aphanomyces</taxon>
    </lineage>
</organism>
<evidence type="ECO:0000256" key="4">
    <source>
        <dbReference type="ARBA" id="ARBA00022448"/>
    </source>
</evidence>
<evidence type="ECO:0000256" key="8">
    <source>
        <dbReference type="ARBA" id="ARBA00031345"/>
    </source>
</evidence>
<dbReference type="GO" id="GO:0000139">
    <property type="term" value="C:Golgi membrane"/>
    <property type="evidence" value="ECO:0007669"/>
    <property type="project" value="UniProtKB-SubCell"/>
</dbReference>
<dbReference type="GO" id="GO:0007030">
    <property type="term" value="P:Golgi organization"/>
    <property type="evidence" value="ECO:0007669"/>
    <property type="project" value="TreeGrafter"/>
</dbReference>
<dbReference type="Proteomes" id="UP000481153">
    <property type="component" value="Unassembled WGS sequence"/>
</dbReference>
<dbReference type="GO" id="GO:0006890">
    <property type="term" value="P:retrograde vesicle-mediated transport, Golgi to endoplasmic reticulum"/>
    <property type="evidence" value="ECO:0007669"/>
    <property type="project" value="TreeGrafter"/>
</dbReference>
<evidence type="ECO:0000313" key="10">
    <source>
        <dbReference type="Proteomes" id="UP000481153"/>
    </source>
</evidence>
<dbReference type="EMBL" id="VJMJ01000151">
    <property type="protein sequence ID" value="KAF0730777.1"/>
    <property type="molecule type" value="Genomic_DNA"/>
</dbReference>
<comment type="subcellular location">
    <subcellularLocation>
        <location evidence="1">Golgi apparatus membrane</location>
        <topology evidence="1">Peripheral membrane protein</topology>
    </subcellularLocation>
</comment>
<dbReference type="InterPro" id="IPR019335">
    <property type="entry name" value="COG7"/>
</dbReference>
<evidence type="ECO:0000256" key="2">
    <source>
        <dbReference type="ARBA" id="ARBA00005831"/>
    </source>
</evidence>
<dbReference type="AlphaFoldDB" id="A0A6G0WTF9"/>
<keyword evidence="7" id="KW-0472">Membrane</keyword>
<dbReference type="PANTHER" id="PTHR21443">
    <property type="entry name" value="CONSERVED OLIGOMERIC GOLGI COMPLEX COMPONENT 7"/>
    <property type="match status" value="1"/>
</dbReference>
<dbReference type="GO" id="GO:0006886">
    <property type="term" value="P:intracellular protein transport"/>
    <property type="evidence" value="ECO:0007669"/>
    <property type="project" value="InterPro"/>
</dbReference>
<protein>
    <recommendedName>
        <fullName evidence="3">Conserved oligomeric Golgi complex subunit 7</fullName>
    </recommendedName>
    <alternativeName>
        <fullName evidence="8">Component of oligomeric Golgi complex 7</fullName>
    </alternativeName>
</protein>
<gene>
    <name evidence="9" type="ORF">Ae201684_011885</name>
</gene>
<dbReference type="Pfam" id="PF10191">
    <property type="entry name" value="COG7"/>
    <property type="match status" value="1"/>
</dbReference>